<evidence type="ECO:0000313" key="28">
    <source>
        <dbReference type="RefSeq" id="XP_039131431.1"/>
    </source>
</evidence>
<dbReference type="SUPFAM" id="SSF56112">
    <property type="entry name" value="Protein kinase-like (PK-like)"/>
    <property type="match status" value="1"/>
</dbReference>
<keyword evidence="3 20" id="KW-0723">Serine/threonine-protein kinase</keyword>
<keyword evidence="13 23" id="KW-1133">Transmembrane helix</keyword>
<keyword evidence="27" id="KW-1185">Reference proteome</keyword>
<feature type="domain" description="Bulb-type lectin" evidence="25">
    <location>
        <begin position="42"/>
        <end position="167"/>
    </location>
</feature>
<dbReference type="EC" id="2.7.11.1" evidence="20"/>
<dbReference type="FunFam" id="3.30.200.20:FF:000370">
    <property type="entry name" value="Receptor-like protein kinase 4"/>
    <property type="match status" value="1"/>
</dbReference>
<dbReference type="CDD" id="cd01098">
    <property type="entry name" value="PAN_AP_plant"/>
    <property type="match status" value="1"/>
</dbReference>
<dbReference type="SMART" id="SM00108">
    <property type="entry name" value="B_lectin"/>
    <property type="match status" value="1"/>
</dbReference>
<dbReference type="InterPro" id="IPR036426">
    <property type="entry name" value="Bulb-type_lectin_dom_sf"/>
</dbReference>
<dbReference type="FunFam" id="2.90.10.10:FF:000002">
    <property type="entry name" value="Serine/threonine-protein kinase"/>
    <property type="match status" value="1"/>
</dbReference>
<comment type="subcellular location">
    <subcellularLocation>
        <location evidence="1">Cell membrane</location>
        <topology evidence="1">Single-pass type I membrane protein</topology>
    </subcellularLocation>
</comment>
<comment type="similarity">
    <text evidence="20">Belongs to the protein kinase superfamily. Ser/Thr protein kinase family.</text>
</comment>
<dbReference type="InterPro" id="IPR000719">
    <property type="entry name" value="Prot_kinase_dom"/>
</dbReference>
<evidence type="ECO:0000259" key="26">
    <source>
        <dbReference type="PROSITE" id="PS50948"/>
    </source>
</evidence>
<evidence type="ECO:0000259" key="24">
    <source>
        <dbReference type="PROSITE" id="PS50011"/>
    </source>
</evidence>
<evidence type="ECO:0000256" key="11">
    <source>
        <dbReference type="ARBA" id="ARBA00022777"/>
    </source>
</evidence>
<keyword evidence="7 23" id="KW-0812">Transmembrane</keyword>
<comment type="catalytic activity">
    <reaction evidence="18 20">
        <text>L-threonyl-[protein] + ATP = O-phospho-L-threonyl-[protein] + ADP + H(+)</text>
        <dbReference type="Rhea" id="RHEA:46608"/>
        <dbReference type="Rhea" id="RHEA-COMP:11060"/>
        <dbReference type="Rhea" id="RHEA-COMP:11605"/>
        <dbReference type="ChEBI" id="CHEBI:15378"/>
        <dbReference type="ChEBI" id="CHEBI:30013"/>
        <dbReference type="ChEBI" id="CHEBI:30616"/>
        <dbReference type="ChEBI" id="CHEBI:61977"/>
        <dbReference type="ChEBI" id="CHEBI:456216"/>
        <dbReference type="EC" id="2.7.11.1"/>
    </reaction>
</comment>
<proteinExistence type="inferred from homology"/>
<protein>
    <recommendedName>
        <fullName evidence="20">Receptor-like serine/threonine-protein kinase</fullName>
        <ecNumber evidence="20">2.7.11.1</ecNumber>
    </recommendedName>
</protein>
<keyword evidence="14 23" id="KW-0472">Membrane</keyword>
<evidence type="ECO:0000256" key="9">
    <source>
        <dbReference type="ARBA" id="ARBA00022734"/>
    </source>
</evidence>
<feature type="domain" description="Apple" evidence="26">
    <location>
        <begin position="360"/>
        <end position="446"/>
    </location>
</feature>
<dbReference type="PROSITE" id="PS00107">
    <property type="entry name" value="PROTEIN_KINASE_ATP"/>
    <property type="match status" value="1"/>
</dbReference>
<evidence type="ECO:0000256" key="10">
    <source>
        <dbReference type="ARBA" id="ARBA00022741"/>
    </source>
</evidence>
<evidence type="ECO:0000256" key="3">
    <source>
        <dbReference type="ARBA" id="ARBA00022527"/>
    </source>
</evidence>
<dbReference type="Gene3D" id="2.90.10.10">
    <property type="entry name" value="Bulb-type lectin domain"/>
    <property type="match status" value="1"/>
</dbReference>
<evidence type="ECO:0000256" key="12">
    <source>
        <dbReference type="ARBA" id="ARBA00022840"/>
    </source>
</evidence>
<dbReference type="GeneID" id="120267814"/>
<name>A0AB40BXY7_DIOCR</name>
<keyword evidence="17" id="KW-0325">Glycoprotein</keyword>
<dbReference type="Pfam" id="PF00954">
    <property type="entry name" value="S_locus_glycop"/>
    <property type="match status" value="1"/>
</dbReference>
<evidence type="ECO:0000256" key="20">
    <source>
        <dbReference type="PIRNR" id="PIRNR000641"/>
    </source>
</evidence>
<dbReference type="PANTHER" id="PTHR47974:SF19">
    <property type="entry name" value="RECEPTOR-LIKE SERINE_THREONINE-PROTEIN KINASE"/>
    <property type="match status" value="1"/>
</dbReference>
<evidence type="ECO:0000256" key="4">
    <source>
        <dbReference type="ARBA" id="ARBA00022536"/>
    </source>
</evidence>
<keyword evidence="9" id="KW-0430">Lectin</keyword>
<evidence type="ECO:0000256" key="18">
    <source>
        <dbReference type="ARBA" id="ARBA00047899"/>
    </source>
</evidence>
<dbReference type="InterPro" id="IPR024171">
    <property type="entry name" value="SRK-like_kinase"/>
</dbReference>
<keyword evidence="10 20" id="KW-0547">Nucleotide-binding</keyword>
<dbReference type="Pfam" id="PF00069">
    <property type="entry name" value="Pkinase"/>
    <property type="match status" value="1"/>
</dbReference>
<evidence type="ECO:0000256" key="8">
    <source>
        <dbReference type="ARBA" id="ARBA00022729"/>
    </source>
</evidence>
<keyword evidence="15" id="KW-1015">Disulfide bond</keyword>
<keyword evidence="2" id="KW-1003">Cell membrane</keyword>
<dbReference type="InterPro" id="IPR017441">
    <property type="entry name" value="Protein_kinase_ATP_BS"/>
</dbReference>
<keyword evidence="16" id="KW-0675">Receptor</keyword>
<feature type="binding site" evidence="21">
    <location>
        <position position="544"/>
    </location>
    <ligand>
        <name>ATP</name>
        <dbReference type="ChEBI" id="CHEBI:30616"/>
    </ligand>
</feature>
<evidence type="ECO:0000256" key="14">
    <source>
        <dbReference type="ARBA" id="ARBA00023136"/>
    </source>
</evidence>
<dbReference type="CDD" id="cd00028">
    <property type="entry name" value="B_lectin"/>
    <property type="match status" value="1"/>
</dbReference>
<dbReference type="PROSITE" id="PS00108">
    <property type="entry name" value="PROTEIN_KINASE_ST"/>
    <property type="match status" value="1"/>
</dbReference>
<dbReference type="GO" id="GO:0005886">
    <property type="term" value="C:plasma membrane"/>
    <property type="evidence" value="ECO:0007669"/>
    <property type="project" value="UniProtKB-SubCell"/>
</dbReference>
<reference evidence="28" key="1">
    <citation type="submission" date="2025-08" db="UniProtKB">
        <authorList>
            <consortium name="RefSeq"/>
        </authorList>
    </citation>
    <scope>IDENTIFICATION</scope>
</reference>
<keyword evidence="6 20" id="KW-0808">Transferase</keyword>
<dbReference type="CDD" id="cd14066">
    <property type="entry name" value="STKc_IRAK"/>
    <property type="match status" value="1"/>
</dbReference>
<organism evidence="27 28">
    <name type="scientific">Dioscorea cayennensis subsp. rotundata</name>
    <name type="common">White Guinea yam</name>
    <name type="synonym">Dioscorea rotundata</name>
    <dbReference type="NCBI Taxonomy" id="55577"/>
    <lineage>
        <taxon>Eukaryota</taxon>
        <taxon>Viridiplantae</taxon>
        <taxon>Streptophyta</taxon>
        <taxon>Embryophyta</taxon>
        <taxon>Tracheophyta</taxon>
        <taxon>Spermatophyta</taxon>
        <taxon>Magnoliopsida</taxon>
        <taxon>Liliopsida</taxon>
        <taxon>Dioscoreales</taxon>
        <taxon>Dioscoreaceae</taxon>
        <taxon>Dioscorea</taxon>
    </lineage>
</organism>
<dbReference type="GO" id="GO:0004674">
    <property type="term" value="F:protein serine/threonine kinase activity"/>
    <property type="evidence" value="ECO:0007669"/>
    <property type="project" value="UniProtKB-KW"/>
</dbReference>
<keyword evidence="8" id="KW-0732">Signal</keyword>
<evidence type="ECO:0000313" key="27">
    <source>
        <dbReference type="Proteomes" id="UP001515500"/>
    </source>
</evidence>
<evidence type="ECO:0000256" key="15">
    <source>
        <dbReference type="ARBA" id="ARBA00023157"/>
    </source>
</evidence>
<dbReference type="InterPro" id="IPR001480">
    <property type="entry name" value="Bulb-type_lectin_dom"/>
</dbReference>
<dbReference type="Pfam" id="PF08276">
    <property type="entry name" value="PAN_2"/>
    <property type="match status" value="1"/>
</dbReference>
<evidence type="ECO:0000259" key="25">
    <source>
        <dbReference type="PROSITE" id="PS50927"/>
    </source>
</evidence>
<dbReference type="PROSITE" id="PS50011">
    <property type="entry name" value="PROTEIN_KINASE_DOM"/>
    <property type="match status" value="1"/>
</dbReference>
<dbReference type="Gene3D" id="3.30.200.20">
    <property type="entry name" value="Phosphorylase Kinase, domain 1"/>
    <property type="match status" value="1"/>
</dbReference>
<dbReference type="InterPro" id="IPR000858">
    <property type="entry name" value="S_locus_glycoprot_dom"/>
</dbReference>
<evidence type="ECO:0000256" key="6">
    <source>
        <dbReference type="ARBA" id="ARBA00022679"/>
    </source>
</evidence>
<keyword evidence="5" id="KW-0597">Phosphoprotein</keyword>
<dbReference type="GO" id="GO:0030246">
    <property type="term" value="F:carbohydrate binding"/>
    <property type="evidence" value="ECO:0007669"/>
    <property type="project" value="UniProtKB-KW"/>
</dbReference>
<sequence length="835" mass="92408">MPSHTQLVSLQVSTQMEAKSNKSLSFLILISISILSHLSSATDTLYLGQSLSGNQTLVSKAGTFELGFFSPGNSSNYYIGIWYKNIPTRDIIWVANRETPISNPSTSELKISELDGHLVLLNQSKLPVWSSNSTLSNTTGARVAVLLDTGNLVLRNVSNSSTSLWQSFDHPTDTWMPGGWLGVNKVTGEFNSMTSWKTPEDPAPGPYTERMDPDGSNQYVFLYNNLEVYWSSGVWNGQYFGAVPGTREKTALMLSFVDGEVWKYATYTVTVPSVIARFVIDSSGQGKTWLWLNSSQQWQQIFTMPVAHCDVPSFCGAFAVCDERSSSACSCYTGFQPASSHEWDSGEWVSGCVRRTRLQCSSNNTNGGDHEKDGFLEMQIVKLPSNPESLKVSSAEDCKSACVNNCSCTAYAYDTTCSIWQGDLRSLQQLYDGDTMVGGTLYLRLAASDLPSSSSSHKWVLAVVLSIVALLVLIFFVILGTIWLLPRMRKRGGSIMSGEGSLLNFTYTDLQHITKNFSEKLGGGGFGSVFKGTMPDSTIIAVKKLEGLRQGEKQFRAEVSTMGSIQHINLLRLRGFCCEGINRLLVYDYMSGGSLDNYLSANSKVLDWSTRYRIILGIARGIAYLHEKCRECIIHCDIKPGNILLDAESCAKVADFGMAKLLGREFSRVLTTMRGTVGYLAPEWISGLPITPKVDVYSFGMMLFEIVSGQRNSGNSKSETFFPIWAAQRVTEGEIICLLDDRLKGDADMEELMRVCRTACWCIQEQELDRPSMGQVVLVLEGVIEVNTPPIPKTFQRLMQDDQQVPHFYNPLPITEHKEQSGKSEASFDSSQNDP</sequence>
<evidence type="ECO:0000256" key="7">
    <source>
        <dbReference type="ARBA" id="ARBA00022692"/>
    </source>
</evidence>
<evidence type="ECO:0000256" key="21">
    <source>
        <dbReference type="PROSITE-ProRule" id="PRU10141"/>
    </source>
</evidence>
<dbReference type="GO" id="GO:0048544">
    <property type="term" value="P:recognition of pollen"/>
    <property type="evidence" value="ECO:0007669"/>
    <property type="project" value="InterPro"/>
</dbReference>
<feature type="domain" description="Protein kinase" evidence="24">
    <location>
        <begin position="515"/>
        <end position="784"/>
    </location>
</feature>
<evidence type="ECO:0000256" key="23">
    <source>
        <dbReference type="SAM" id="Phobius"/>
    </source>
</evidence>
<dbReference type="RefSeq" id="XP_039131431.1">
    <property type="nucleotide sequence ID" value="XM_039275497.1"/>
</dbReference>
<comment type="catalytic activity">
    <reaction evidence="19 20">
        <text>L-seryl-[protein] + ATP = O-phospho-L-seryl-[protein] + ADP + H(+)</text>
        <dbReference type="Rhea" id="RHEA:17989"/>
        <dbReference type="Rhea" id="RHEA-COMP:9863"/>
        <dbReference type="Rhea" id="RHEA-COMP:11604"/>
        <dbReference type="ChEBI" id="CHEBI:15378"/>
        <dbReference type="ChEBI" id="CHEBI:29999"/>
        <dbReference type="ChEBI" id="CHEBI:30616"/>
        <dbReference type="ChEBI" id="CHEBI:83421"/>
        <dbReference type="ChEBI" id="CHEBI:456216"/>
        <dbReference type="EC" id="2.7.11.1"/>
    </reaction>
</comment>
<evidence type="ECO:0000256" key="2">
    <source>
        <dbReference type="ARBA" id="ARBA00022475"/>
    </source>
</evidence>
<dbReference type="GO" id="GO:0051707">
    <property type="term" value="P:response to other organism"/>
    <property type="evidence" value="ECO:0007669"/>
    <property type="project" value="UniProtKB-ARBA"/>
</dbReference>
<dbReference type="InterPro" id="IPR008271">
    <property type="entry name" value="Ser/Thr_kinase_AS"/>
</dbReference>
<keyword evidence="4" id="KW-0245">EGF-like domain</keyword>
<dbReference type="SUPFAM" id="SSF51110">
    <property type="entry name" value="alpha-D-mannose-specific plant lectins"/>
    <property type="match status" value="1"/>
</dbReference>
<dbReference type="FunFam" id="1.10.510.10:FF:000227">
    <property type="entry name" value="Serine/threonine-protein kinase"/>
    <property type="match status" value="1"/>
</dbReference>
<evidence type="ECO:0000256" key="22">
    <source>
        <dbReference type="SAM" id="MobiDB-lite"/>
    </source>
</evidence>
<dbReference type="Proteomes" id="UP001515500">
    <property type="component" value="Chromosome 8"/>
</dbReference>
<feature type="compositionally biased region" description="Polar residues" evidence="22">
    <location>
        <begin position="823"/>
        <end position="835"/>
    </location>
</feature>
<evidence type="ECO:0000256" key="13">
    <source>
        <dbReference type="ARBA" id="ARBA00022989"/>
    </source>
</evidence>
<dbReference type="InterPro" id="IPR003609">
    <property type="entry name" value="Pan_app"/>
</dbReference>
<gene>
    <name evidence="28" type="primary">LOC120267814</name>
</gene>
<keyword evidence="11 20" id="KW-0418">Kinase</keyword>
<dbReference type="PROSITE" id="PS50927">
    <property type="entry name" value="BULB_LECTIN"/>
    <property type="match status" value="1"/>
</dbReference>
<feature type="transmembrane region" description="Helical" evidence="23">
    <location>
        <begin position="459"/>
        <end position="485"/>
    </location>
</feature>
<evidence type="ECO:0000256" key="16">
    <source>
        <dbReference type="ARBA" id="ARBA00023170"/>
    </source>
</evidence>
<dbReference type="SMART" id="SM00220">
    <property type="entry name" value="S_TKc"/>
    <property type="match status" value="1"/>
</dbReference>
<dbReference type="AlphaFoldDB" id="A0AB40BXY7"/>
<evidence type="ECO:0000256" key="17">
    <source>
        <dbReference type="ARBA" id="ARBA00023180"/>
    </source>
</evidence>
<dbReference type="InterPro" id="IPR011009">
    <property type="entry name" value="Kinase-like_dom_sf"/>
</dbReference>
<dbReference type="SMART" id="SM00473">
    <property type="entry name" value="PAN_AP"/>
    <property type="match status" value="1"/>
</dbReference>
<dbReference type="PIRSF" id="PIRSF000641">
    <property type="entry name" value="SRK"/>
    <property type="match status" value="1"/>
</dbReference>
<dbReference type="PROSITE" id="PS50948">
    <property type="entry name" value="PAN"/>
    <property type="match status" value="1"/>
</dbReference>
<dbReference type="GO" id="GO:0005524">
    <property type="term" value="F:ATP binding"/>
    <property type="evidence" value="ECO:0007669"/>
    <property type="project" value="UniProtKB-UniRule"/>
</dbReference>
<feature type="region of interest" description="Disordered" evidence="22">
    <location>
        <begin position="814"/>
        <end position="835"/>
    </location>
</feature>
<evidence type="ECO:0000256" key="19">
    <source>
        <dbReference type="ARBA" id="ARBA00048679"/>
    </source>
</evidence>
<keyword evidence="12 20" id="KW-0067">ATP-binding</keyword>
<dbReference type="Pfam" id="PF01453">
    <property type="entry name" value="B_lectin"/>
    <property type="match status" value="1"/>
</dbReference>
<accession>A0AB40BXY7</accession>
<dbReference type="PANTHER" id="PTHR47974">
    <property type="entry name" value="OS07G0415500 PROTEIN"/>
    <property type="match status" value="1"/>
</dbReference>
<evidence type="ECO:0000256" key="1">
    <source>
        <dbReference type="ARBA" id="ARBA00004251"/>
    </source>
</evidence>
<dbReference type="Gene3D" id="1.10.510.10">
    <property type="entry name" value="Transferase(Phosphotransferase) domain 1"/>
    <property type="match status" value="1"/>
</dbReference>
<evidence type="ECO:0000256" key="5">
    <source>
        <dbReference type="ARBA" id="ARBA00022553"/>
    </source>
</evidence>